<reference evidence="1 2" key="1">
    <citation type="submission" date="2016-12" db="EMBL/GenBank/DDBJ databases">
        <title>The new phylogeny of genus Mycobacterium.</title>
        <authorList>
            <person name="Tortoli E."/>
            <person name="Trovato A."/>
            <person name="Cirillo D.M."/>
        </authorList>
    </citation>
    <scope>NUCLEOTIDE SEQUENCE [LARGE SCALE GENOMIC DNA]</scope>
    <source>
        <strain evidence="1 2">DSM 45130</strain>
    </source>
</reference>
<name>A0A1X0D5P5_9MYCO</name>
<evidence type="ECO:0000313" key="1">
    <source>
        <dbReference type="EMBL" id="ORA67697.1"/>
    </source>
</evidence>
<sequence>MEWETVVSETFCQAFRQSPTDRIVGSRDERTGSVCVATGTGYDCSGRKLPCTYTVPAYGRCKQDSPIRSVDRRQSRHDADKDILSYGIDISLG</sequence>
<dbReference type="Proteomes" id="UP000192801">
    <property type="component" value="Unassembled WGS sequence"/>
</dbReference>
<comment type="caution">
    <text evidence="1">The sequence shown here is derived from an EMBL/GenBank/DDBJ whole genome shotgun (WGS) entry which is preliminary data.</text>
</comment>
<accession>A0A1X0D5P5</accession>
<evidence type="ECO:0000313" key="2">
    <source>
        <dbReference type="Proteomes" id="UP000192801"/>
    </source>
</evidence>
<keyword evidence="2" id="KW-1185">Reference proteome</keyword>
<organism evidence="1 2">
    <name type="scientific">Mycolicibacterium insubricum</name>
    <dbReference type="NCBI Taxonomy" id="444597"/>
    <lineage>
        <taxon>Bacteria</taxon>
        <taxon>Bacillati</taxon>
        <taxon>Actinomycetota</taxon>
        <taxon>Actinomycetes</taxon>
        <taxon>Mycobacteriales</taxon>
        <taxon>Mycobacteriaceae</taxon>
        <taxon>Mycolicibacterium</taxon>
    </lineage>
</organism>
<dbReference type="AlphaFoldDB" id="A0A1X0D5P5"/>
<proteinExistence type="predicted"/>
<dbReference type="EMBL" id="MVHS01000041">
    <property type="protein sequence ID" value="ORA67697.1"/>
    <property type="molecule type" value="Genomic_DNA"/>
</dbReference>
<protein>
    <submittedName>
        <fullName evidence="1">Uncharacterized protein</fullName>
    </submittedName>
</protein>
<gene>
    <name evidence="1" type="ORF">BST26_15425</name>
</gene>